<evidence type="ECO:0000256" key="2">
    <source>
        <dbReference type="ARBA" id="ARBA00023015"/>
    </source>
</evidence>
<dbReference type="PRINTS" id="PR00039">
    <property type="entry name" value="HTHLYSR"/>
</dbReference>
<accession>A0ABP9LKG1</accession>
<evidence type="ECO:0000256" key="4">
    <source>
        <dbReference type="ARBA" id="ARBA00023163"/>
    </source>
</evidence>
<dbReference type="InterPro" id="IPR036390">
    <property type="entry name" value="WH_DNA-bd_sf"/>
</dbReference>
<dbReference type="SUPFAM" id="SSF46785">
    <property type="entry name" value="Winged helix' DNA-binding domain"/>
    <property type="match status" value="1"/>
</dbReference>
<comment type="caution">
    <text evidence="6">The sequence shown here is derived from an EMBL/GenBank/DDBJ whole genome shotgun (WGS) entry which is preliminary data.</text>
</comment>
<dbReference type="PROSITE" id="PS50931">
    <property type="entry name" value="HTH_LYSR"/>
    <property type="match status" value="1"/>
</dbReference>
<evidence type="ECO:0000259" key="5">
    <source>
        <dbReference type="PROSITE" id="PS50931"/>
    </source>
</evidence>
<dbReference type="RefSeq" id="WP_259553281.1">
    <property type="nucleotide sequence ID" value="NZ_BAABHW010000006.1"/>
</dbReference>
<dbReference type="SUPFAM" id="SSF53850">
    <property type="entry name" value="Periplasmic binding protein-like II"/>
    <property type="match status" value="1"/>
</dbReference>
<feature type="domain" description="HTH lysR-type" evidence="5">
    <location>
        <begin position="4"/>
        <end position="61"/>
    </location>
</feature>
<dbReference type="Pfam" id="PF00126">
    <property type="entry name" value="HTH_1"/>
    <property type="match status" value="1"/>
</dbReference>
<evidence type="ECO:0000256" key="3">
    <source>
        <dbReference type="ARBA" id="ARBA00023125"/>
    </source>
</evidence>
<reference evidence="7" key="1">
    <citation type="journal article" date="2019" name="Int. J. Syst. Evol. Microbiol.">
        <title>The Global Catalogue of Microorganisms (GCM) 10K type strain sequencing project: providing services to taxonomists for standard genome sequencing and annotation.</title>
        <authorList>
            <consortium name="The Broad Institute Genomics Platform"/>
            <consortium name="The Broad Institute Genome Sequencing Center for Infectious Disease"/>
            <person name="Wu L."/>
            <person name="Ma J."/>
        </authorList>
    </citation>
    <scope>NUCLEOTIDE SEQUENCE [LARGE SCALE GENOMIC DNA]</scope>
    <source>
        <strain evidence="7">JCM 18015</strain>
    </source>
</reference>
<evidence type="ECO:0000256" key="1">
    <source>
        <dbReference type="ARBA" id="ARBA00009437"/>
    </source>
</evidence>
<protein>
    <submittedName>
        <fullName evidence="6">LysR family transcriptional regulator</fullName>
    </submittedName>
</protein>
<dbReference type="PANTHER" id="PTHR30126">
    <property type="entry name" value="HTH-TYPE TRANSCRIPTIONAL REGULATOR"/>
    <property type="match status" value="1"/>
</dbReference>
<keyword evidence="4" id="KW-0804">Transcription</keyword>
<dbReference type="InterPro" id="IPR005119">
    <property type="entry name" value="LysR_subst-bd"/>
</dbReference>
<comment type="similarity">
    <text evidence="1">Belongs to the LysR transcriptional regulatory family.</text>
</comment>
<proteinExistence type="inferred from homology"/>
<organism evidence="6 7">
    <name type="scientific">[Roseibacterium] beibuensis</name>
    <dbReference type="NCBI Taxonomy" id="1193142"/>
    <lineage>
        <taxon>Bacteria</taxon>
        <taxon>Pseudomonadati</taxon>
        <taxon>Pseudomonadota</taxon>
        <taxon>Alphaproteobacteria</taxon>
        <taxon>Rhodobacterales</taxon>
        <taxon>Roseobacteraceae</taxon>
        <taxon>Roseicyclus</taxon>
    </lineage>
</organism>
<evidence type="ECO:0000313" key="6">
    <source>
        <dbReference type="EMBL" id="GAA5080310.1"/>
    </source>
</evidence>
<dbReference type="Pfam" id="PF03466">
    <property type="entry name" value="LysR_substrate"/>
    <property type="match status" value="1"/>
</dbReference>
<dbReference type="Gene3D" id="3.40.190.10">
    <property type="entry name" value="Periplasmic binding protein-like II"/>
    <property type="match status" value="2"/>
</dbReference>
<dbReference type="InterPro" id="IPR000847">
    <property type="entry name" value="LysR_HTH_N"/>
</dbReference>
<keyword evidence="3" id="KW-0238">DNA-binding</keyword>
<dbReference type="PANTHER" id="PTHR30126:SF98">
    <property type="entry name" value="HTH-TYPE TRANSCRIPTIONAL ACTIVATOR BAUR"/>
    <property type="match status" value="1"/>
</dbReference>
<gene>
    <name evidence="6" type="ORF">GCM10023209_33730</name>
</gene>
<dbReference type="EMBL" id="BAABHW010000006">
    <property type="protein sequence ID" value="GAA5080310.1"/>
    <property type="molecule type" value="Genomic_DNA"/>
</dbReference>
<evidence type="ECO:0000313" key="7">
    <source>
        <dbReference type="Proteomes" id="UP001499910"/>
    </source>
</evidence>
<dbReference type="Proteomes" id="UP001499910">
    <property type="component" value="Unassembled WGS sequence"/>
</dbReference>
<dbReference type="Gene3D" id="1.10.10.10">
    <property type="entry name" value="Winged helix-like DNA-binding domain superfamily/Winged helix DNA-binding domain"/>
    <property type="match status" value="1"/>
</dbReference>
<keyword evidence="7" id="KW-1185">Reference proteome</keyword>
<keyword evidence="2" id="KW-0805">Transcription regulation</keyword>
<name>A0ABP9LKG1_9RHOB</name>
<sequence length="288" mass="31301">MKDLNYHHLGYFREVAHDGNLTRTAERLNLSQSALSTQIKALEDRLGQKLFDRVGRRLELTEVGRIALDHADRIFGTGEELLATLRHAGRAAAPLRVGALSTLSRNFQLGFLRPALEAGEVRLALRSGNVQTLLDALKALALDVVLTTDPPPGDYGAQFTAQRIAETSVGIHGVPDRLHHDTLAALLTSEPFIVPTESSIRTGFEALTAQLGIQPRIAAEVDDMAMVRLLAREGVGLAIAPSVVFADELRDGRLQTAPFELDIVESFFAITVPRSFPHPALEALLPQG</sequence>
<dbReference type="InterPro" id="IPR036388">
    <property type="entry name" value="WH-like_DNA-bd_sf"/>
</dbReference>